<dbReference type="EMBL" id="BMEQ01000006">
    <property type="protein sequence ID" value="GGG53843.1"/>
    <property type="molecule type" value="Genomic_DNA"/>
</dbReference>
<dbReference type="Gene3D" id="3.20.20.60">
    <property type="entry name" value="Phosphoenolpyruvate-binding domains"/>
    <property type="match status" value="1"/>
</dbReference>
<dbReference type="InterPro" id="IPR005000">
    <property type="entry name" value="Aldolase/citrate-lyase_domain"/>
</dbReference>
<dbReference type="GO" id="GO:0016829">
    <property type="term" value="F:lyase activity"/>
    <property type="evidence" value="ECO:0007669"/>
    <property type="project" value="UniProtKB-KW"/>
</dbReference>
<feature type="binding site" evidence="4">
    <location>
        <position position="156"/>
    </location>
    <ligand>
        <name>substrate</name>
    </ligand>
</feature>
<dbReference type="GO" id="GO:0000287">
    <property type="term" value="F:magnesium ion binding"/>
    <property type="evidence" value="ECO:0007669"/>
    <property type="project" value="TreeGrafter"/>
</dbReference>
<evidence type="ECO:0000259" key="6">
    <source>
        <dbReference type="Pfam" id="PF03328"/>
    </source>
</evidence>
<feature type="domain" description="HpcH/HpaI aldolase/citrate lyase" evidence="6">
    <location>
        <begin position="46"/>
        <end position="247"/>
    </location>
</feature>
<evidence type="ECO:0000256" key="3">
    <source>
        <dbReference type="ARBA" id="ARBA00022842"/>
    </source>
</evidence>
<reference evidence="7" key="1">
    <citation type="journal article" date="2014" name="Int. J. Syst. Evol. Microbiol.">
        <title>Complete genome sequence of Corynebacterium casei LMG S-19264T (=DSM 44701T), isolated from a smear-ripened cheese.</title>
        <authorList>
            <consortium name="US DOE Joint Genome Institute (JGI-PGF)"/>
            <person name="Walter F."/>
            <person name="Albersmeier A."/>
            <person name="Kalinowski J."/>
            <person name="Ruckert C."/>
        </authorList>
    </citation>
    <scope>NUCLEOTIDE SEQUENCE</scope>
    <source>
        <strain evidence="7">CGMCC 1.12187</strain>
    </source>
</reference>
<protein>
    <submittedName>
        <fullName evidence="7">CoA ester lyase</fullName>
    </submittedName>
</protein>
<evidence type="ECO:0000256" key="2">
    <source>
        <dbReference type="ARBA" id="ARBA00022723"/>
    </source>
</evidence>
<dbReference type="Pfam" id="PF03328">
    <property type="entry name" value="HpcH_HpaI"/>
    <property type="match status" value="1"/>
</dbReference>
<dbReference type="AlphaFoldDB" id="A0A917LS67"/>
<keyword evidence="2 5" id="KW-0479">Metal-binding</keyword>
<feature type="binding site" evidence="5">
    <location>
        <position position="182"/>
    </location>
    <ligand>
        <name>Mg(2+)</name>
        <dbReference type="ChEBI" id="CHEBI:18420"/>
    </ligand>
</feature>
<feature type="binding site" evidence="5">
    <location>
        <position position="156"/>
    </location>
    <ligand>
        <name>Mg(2+)</name>
        <dbReference type="ChEBI" id="CHEBI:18420"/>
    </ligand>
</feature>
<dbReference type="PANTHER" id="PTHR32308">
    <property type="entry name" value="LYASE BETA SUBUNIT, PUTATIVE (AFU_ORTHOLOGUE AFUA_4G13030)-RELATED"/>
    <property type="match status" value="1"/>
</dbReference>
<organism evidence="7 8">
    <name type="scientific">Kocuria dechangensis</name>
    <dbReference type="NCBI Taxonomy" id="1176249"/>
    <lineage>
        <taxon>Bacteria</taxon>
        <taxon>Bacillati</taxon>
        <taxon>Actinomycetota</taxon>
        <taxon>Actinomycetes</taxon>
        <taxon>Micrococcales</taxon>
        <taxon>Micrococcaceae</taxon>
        <taxon>Kocuria</taxon>
    </lineage>
</organism>
<dbReference type="GO" id="GO:0006107">
    <property type="term" value="P:oxaloacetate metabolic process"/>
    <property type="evidence" value="ECO:0007669"/>
    <property type="project" value="TreeGrafter"/>
</dbReference>
<dbReference type="PIRSF" id="PIRSF015582">
    <property type="entry name" value="Cit_lyase_B"/>
    <property type="match status" value="1"/>
</dbReference>
<evidence type="ECO:0000256" key="1">
    <source>
        <dbReference type="ARBA" id="ARBA00001946"/>
    </source>
</evidence>
<dbReference type="PANTHER" id="PTHR32308:SF10">
    <property type="entry name" value="CITRATE LYASE SUBUNIT BETA"/>
    <property type="match status" value="1"/>
</dbReference>
<keyword evidence="8" id="KW-1185">Reference proteome</keyword>
<reference evidence="7" key="2">
    <citation type="submission" date="2020-09" db="EMBL/GenBank/DDBJ databases">
        <authorList>
            <person name="Sun Q."/>
            <person name="Zhou Y."/>
        </authorList>
    </citation>
    <scope>NUCLEOTIDE SEQUENCE</scope>
    <source>
        <strain evidence="7">CGMCC 1.12187</strain>
    </source>
</reference>
<gene>
    <name evidence="7" type="ORF">GCM10011374_15920</name>
</gene>
<dbReference type="Proteomes" id="UP000638848">
    <property type="component" value="Unassembled WGS sequence"/>
</dbReference>
<dbReference type="InterPro" id="IPR015813">
    <property type="entry name" value="Pyrv/PenolPyrv_kinase-like_dom"/>
</dbReference>
<proteinExistence type="predicted"/>
<comment type="caution">
    <text evidence="7">The sequence shown here is derived from an EMBL/GenBank/DDBJ whole genome shotgun (WGS) entry which is preliminary data.</text>
</comment>
<feature type="binding site" evidence="4">
    <location>
        <position position="102"/>
    </location>
    <ligand>
        <name>substrate</name>
    </ligand>
</feature>
<keyword evidence="7" id="KW-0456">Lyase</keyword>
<evidence type="ECO:0000256" key="5">
    <source>
        <dbReference type="PIRSR" id="PIRSR015582-2"/>
    </source>
</evidence>
<evidence type="ECO:0000313" key="7">
    <source>
        <dbReference type="EMBL" id="GGG53843.1"/>
    </source>
</evidence>
<dbReference type="InterPro" id="IPR011206">
    <property type="entry name" value="Citrate_lyase_beta/mcl1/mcl2"/>
</dbReference>
<sequence>MSAPGRPAHDDVHPGAFPARRPLERTLVAPYRNQRAAALPARLSRSWLLTSAADPSLFPRALASEADSVVLDIEDAVPAEGKDEARQNVVDAFNAGASAWVRINDITTPYWEKDLAELSRCGHLRGIVLAKTEHPDHITKTAMMAPAGTPVVALIESAVGIMNAYDIARAPGVFRLAFGVGDFRRDTGASADPLALAFARSTLVVASRVGELPGPIDGPTLGATGEELAAACEVTHSMGMTGKLCLDPDQTDGINRNLAPSEQEIRWARELIEEHDSGHTVGDGSYLPRLARARKVSELAQTYGLWNR</sequence>
<evidence type="ECO:0000313" key="8">
    <source>
        <dbReference type="Proteomes" id="UP000638848"/>
    </source>
</evidence>
<keyword evidence="3 5" id="KW-0460">Magnesium</keyword>
<evidence type="ECO:0000256" key="4">
    <source>
        <dbReference type="PIRSR" id="PIRSR015582-1"/>
    </source>
</evidence>
<comment type="cofactor">
    <cofactor evidence="1">
        <name>Mg(2+)</name>
        <dbReference type="ChEBI" id="CHEBI:18420"/>
    </cofactor>
</comment>
<accession>A0A917LS67</accession>
<dbReference type="InterPro" id="IPR040442">
    <property type="entry name" value="Pyrv_kinase-like_dom_sf"/>
</dbReference>
<dbReference type="SUPFAM" id="SSF51621">
    <property type="entry name" value="Phosphoenolpyruvate/pyruvate domain"/>
    <property type="match status" value="1"/>
</dbReference>
<name>A0A917LS67_9MICC</name>